<accession>A0A087D9J2</accession>
<feature type="region of interest" description="Disordered" evidence="1">
    <location>
        <begin position="417"/>
        <end position="442"/>
    </location>
</feature>
<dbReference type="InterPro" id="IPR045931">
    <property type="entry name" value="DUF6350"/>
</dbReference>
<dbReference type="AlphaFoldDB" id="A0A087D9J2"/>
<feature type="transmembrane region" description="Helical" evidence="2">
    <location>
        <begin position="176"/>
        <end position="202"/>
    </location>
</feature>
<gene>
    <name evidence="3" type="ORF">BISA_0588</name>
</gene>
<dbReference type="EMBL" id="JGZN01000008">
    <property type="protein sequence ID" value="KFI92192.1"/>
    <property type="molecule type" value="Genomic_DNA"/>
</dbReference>
<reference evidence="3 4" key="1">
    <citation type="submission" date="2014-03" db="EMBL/GenBank/DDBJ databases">
        <title>Genomics of Bifidobacteria.</title>
        <authorList>
            <person name="Ventura M."/>
            <person name="Milani C."/>
            <person name="Lugli G.A."/>
        </authorList>
    </citation>
    <scope>NUCLEOTIDE SEQUENCE [LARGE SCALE GENOMIC DNA]</scope>
    <source>
        <strain evidence="3 4">DSM 23967</strain>
    </source>
</reference>
<feature type="transmembrane region" description="Helical" evidence="2">
    <location>
        <begin position="133"/>
        <end position="156"/>
    </location>
</feature>
<evidence type="ECO:0000256" key="2">
    <source>
        <dbReference type="SAM" id="Phobius"/>
    </source>
</evidence>
<sequence length="442" mass="47520">MKTLIRRWMRGIVVSLASLAVYAIALGCFIALMLLVISMEEGGDNLTDSTIPLTKAIMLLSEGSGFETDSIKLTIIPLLLTVLLIWLIDTMAVRLKAVGIHEFAAGLIAWLIINEYCRRSLNGGLVDAQWVVLAKAALIFILGYALALLIHSEVILSLNQRLHSVLSVEAIRCIKLGIFLGLTILGLYLLAGLITVIVWIALNNAAVVSIFTMSGMETGSRILTSIAMIIWLPNVMIWAISWLVGAGFAVGDLANFTLWVGQSSSLPAVPAFGIFPEPVTNEIWRTVAMCTPFIIAFITGLLILFLPRGFRYRPMKVRDAQIRSSVILDLLYPAASFSISAVIISLGSSLCFVLSNGSLGSHRLANVGVNVMASTRAVGHPAALGLAAAWLIALIGTALVFSIFWIVGKAKSSNTTVQTARSTASKPHSDVSQSQKSKEEQG</sequence>
<keyword evidence="2" id="KW-0472">Membrane</keyword>
<feature type="transmembrane region" description="Helical" evidence="2">
    <location>
        <begin position="382"/>
        <end position="407"/>
    </location>
</feature>
<keyword evidence="2" id="KW-1133">Transmembrane helix</keyword>
<dbReference type="Pfam" id="PF19877">
    <property type="entry name" value="DUF6350"/>
    <property type="match status" value="1"/>
</dbReference>
<feature type="compositionally biased region" description="Polar residues" evidence="1">
    <location>
        <begin position="417"/>
        <end position="435"/>
    </location>
</feature>
<dbReference type="STRING" id="1437607.BISA_0588"/>
<keyword evidence="3" id="KW-0449">Lipoprotein</keyword>
<dbReference type="PROSITE" id="PS51257">
    <property type="entry name" value="PROKAR_LIPOPROTEIN"/>
    <property type="match status" value="1"/>
</dbReference>
<name>A0A087D9J2_9BIFI</name>
<feature type="transmembrane region" description="Helical" evidence="2">
    <location>
        <begin position="12"/>
        <end position="37"/>
    </location>
</feature>
<feature type="transmembrane region" description="Helical" evidence="2">
    <location>
        <begin position="327"/>
        <end position="355"/>
    </location>
</feature>
<proteinExistence type="predicted"/>
<evidence type="ECO:0000313" key="4">
    <source>
        <dbReference type="Proteomes" id="UP000029066"/>
    </source>
</evidence>
<feature type="transmembrane region" description="Helical" evidence="2">
    <location>
        <begin position="286"/>
        <end position="306"/>
    </location>
</feature>
<evidence type="ECO:0000256" key="1">
    <source>
        <dbReference type="SAM" id="MobiDB-lite"/>
    </source>
</evidence>
<dbReference type="Proteomes" id="UP000029066">
    <property type="component" value="Unassembled WGS sequence"/>
</dbReference>
<feature type="transmembrane region" description="Helical" evidence="2">
    <location>
        <begin position="70"/>
        <end position="88"/>
    </location>
</feature>
<keyword evidence="2" id="KW-0812">Transmembrane</keyword>
<feature type="transmembrane region" description="Helical" evidence="2">
    <location>
        <begin position="95"/>
        <end position="113"/>
    </location>
</feature>
<evidence type="ECO:0000313" key="3">
    <source>
        <dbReference type="EMBL" id="KFI92192.1"/>
    </source>
</evidence>
<comment type="caution">
    <text evidence="3">The sequence shown here is derived from an EMBL/GenBank/DDBJ whole genome shotgun (WGS) entry which is preliminary data.</text>
</comment>
<organism evidence="3 4">
    <name type="scientific">Bifidobacterium saguini DSM 23967</name>
    <dbReference type="NCBI Taxonomy" id="1437607"/>
    <lineage>
        <taxon>Bacteria</taxon>
        <taxon>Bacillati</taxon>
        <taxon>Actinomycetota</taxon>
        <taxon>Actinomycetes</taxon>
        <taxon>Bifidobacteriales</taxon>
        <taxon>Bifidobacteriaceae</taxon>
        <taxon>Bifidobacterium</taxon>
    </lineage>
</organism>
<protein>
    <submittedName>
        <fullName evidence="3">Putative lipoprotein</fullName>
    </submittedName>
</protein>